<dbReference type="GO" id="GO:0008270">
    <property type="term" value="F:zinc ion binding"/>
    <property type="evidence" value="ECO:0007669"/>
    <property type="project" value="UniProtKB-KW"/>
</dbReference>
<feature type="transmembrane region" description="Helical" evidence="13">
    <location>
        <begin position="48"/>
        <end position="66"/>
    </location>
</feature>
<dbReference type="eggNOG" id="KOG0800">
    <property type="taxonomic scope" value="Eukaryota"/>
</dbReference>
<dbReference type="InterPro" id="IPR001841">
    <property type="entry name" value="Znf_RING"/>
</dbReference>
<proteinExistence type="inferred from homology"/>
<reference evidence="16 18" key="2">
    <citation type="journal article" date="2019" name="Genome Biol. Evol.">
        <title>Insights into the evolution of the New World diploid cottons (Gossypium, subgenus Houzingenia) based on genome sequencing.</title>
        <authorList>
            <person name="Grover C.E."/>
            <person name="Arick M.A. 2nd"/>
            <person name="Thrash A."/>
            <person name="Conover J.L."/>
            <person name="Sanders W.S."/>
            <person name="Peterson D.G."/>
            <person name="Frelichowski J.E."/>
            <person name="Scheffler J.A."/>
            <person name="Scheffler B.E."/>
            <person name="Wendel J.F."/>
        </authorList>
    </citation>
    <scope>NUCLEOTIDE SEQUENCE [LARGE SCALE GENOMIC DNA]</scope>
    <source>
        <strain evidence="16">8</strain>
        <tissue evidence="16">Leaf</tissue>
    </source>
</reference>
<dbReference type="OrthoDB" id="8062037at2759"/>
<evidence type="ECO:0000256" key="12">
    <source>
        <dbReference type="PROSITE-ProRule" id="PRU00175"/>
    </source>
</evidence>
<keyword evidence="12" id="KW-0863">Zinc-finger</keyword>
<keyword evidence="6" id="KW-0479">Metal-binding</keyword>
<evidence type="ECO:0000259" key="14">
    <source>
        <dbReference type="PROSITE" id="PS50089"/>
    </source>
</evidence>
<dbReference type="Gramene" id="KJB78366">
    <property type="protein sequence ID" value="KJB78366"/>
    <property type="gene ID" value="B456_012G030900"/>
</dbReference>
<keyword evidence="10 13" id="KW-0472">Membrane</keyword>
<keyword evidence="9 13" id="KW-1133">Transmembrane helix</keyword>
<evidence type="ECO:0000256" key="2">
    <source>
        <dbReference type="ARBA" id="ARBA00004167"/>
    </source>
</evidence>
<dbReference type="PROSITE" id="PS50089">
    <property type="entry name" value="ZF_RING_2"/>
    <property type="match status" value="1"/>
</dbReference>
<dbReference type="OMA" id="ANTECVI"/>
<name>A0A0D2V750_GOSRA</name>
<evidence type="ECO:0000256" key="10">
    <source>
        <dbReference type="ARBA" id="ARBA00023136"/>
    </source>
</evidence>
<evidence type="ECO:0000256" key="13">
    <source>
        <dbReference type="SAM" id="Phobius"/>
    </source>
</evidence>
<dbReference type="CDD" id="cd16461">
    <property type="entry name" value="RING-H2_EL5-like"/>
    <property type="match status" value="1"/>
</dbReference>
<evidence type="ECO:0000256" key="8">
    <source>
        <dbReference type="ARBA" id="ARBA00022833"/>
    </source>
</evidence>
<dbReference type="InterPro" id="IPR044602">
    <property type="entry name" value="ATL10/ATL72-79-like"/>
</dbReference>
<evidence type="ECO:0000313" key="15">
    <source>
        <dbReference type="EMBL" id="KJB78366.1"/>
    </source>
</evidence>
<dbReference type="GO" id="GO:0016020">
    <property type="term" value="C:membrane"/>
    <property type="evidence" value="ECO:0007669"/>
    <property type="project" value="UniProtKB-SubCell"/>
</dbReference>
<dbReference type="KEGG" id="gra:105779255"/>
<comment type="similarity">
    <text evidence="11">Belongs to the RING-type zinc finger family. ATL subfamily.</text>
</comment>
<dbReference type="Gene3D" id="3.30.40.10">
    <property type="entry name" value="Zinc/RING finger domain, C3HC4 (zinc finger)"/>
    <property type="match status" value="1"/>
</dbReference>
<keyword evidence="4" id="KW-0808">Transferase</keyword>
<organism evidence="15 17">
    <name type="scientific">Gossypium raimondii</name>
    <name type="common">Peruvian cotton</name>
    <name type="synonym">Gossypium klotzschianum subsp. raimondii</name>
    <dbReference type="NCBI Taxonomy" id="29730"/>
    <lineage>
        <taxon>Eukaryota</taxon>
        <taxon>Viridiplantae</taxon>
        <taxon>Streptophyta</taxon>
        <taxon>Embryophyta</taxon>
        <taxon>Tracheophyta</taxon>
        <taxon>Spermatophyta</taxon>
        <taxon>Magnoliopsida</taxon>
        <taxon>eudicotyledons</taxon>
        <taxon>Gunneridae</taxon>
        <taxon>Pentapetalae</taxon>
        <taxon>rosids</taxon>
        <taxon>malvids</taxon>
        <taxon>Malvales</taxon>
        <taxon>Malvaceae</taxon>
        <taxon>Malvoideae</taxon>
        <taxon>Gossypium</taxon>
    </lineage>
</organism>
<evidence type="ECO:0000313" key="18">
    <source>
        <dbReference type="Proteomes" id="UP000593578"/>
    </source>
</evidence>
<dbReference type="SUPFAM" id="SSF57850">
    <property type="entry name" value="RING/U-box"/>
    <property type="match status" value="1"/>
</dbReference>
<dbReference type="GO" id="GO:0016567">
    <property type="term" value="P:protein ubiquitination"/>
    <property type="evidence" value="ECO:0007669"/>
    <property type="project" value="UniProtKB-UniPathway"/>
</dbReference>
<dbReference type="EC" id="2.3.2.27" evidence="3"/>
<evidence type="ECO:0000256" key="5">
    <source>
        <dbReference type="ARBA" id="ARBA00022692"/>
    </source>
</evidence>
<dbReference type="Pfam" id="PF13639">
    <property type="entry name" value="zf-RING_2"/>
    <property type="match status" value="1"/>
</dbReference>
<evidence type="ECO:0000256" key="1">
    <source>
        <dbReference type="ARBA" id="ARBA00000900"/>
    </source>
</evidence>
<comment type="subcellular location">
    <subcellularLocation>
        <location evidence="2">Membrane</location>
        <topology evidence="2">Single-pass membrane protein</topology>
    </subcellularLocation>
</comment>
<reference evidence="15 17" key="1">
    <citation type="journal article" date="2012" name="Nature">
        <title>Repeated polyploidization of Gossypium genomes and the evolution of spinnable cotton fibres.</title>
        <authorList>
            <person name="Paterson A.H."/>
            <person name="Wendel J.F."/>
            <person name="Gundlach H."/>
            <person name="Guo H."/>
            <person name="Jenkins J."/>
            <person name="Jin D."/>
            <person name="Llewellyn D."/>
            <person name="Showmaker K.C."/>
            <person name="Shu S."/>
            <person name="Udall J."/>
            <person name="Yoo M.J."/>
            <person name="Byers R."/>
            <person name="Chen W."/>
            <person name="Doron-Faigenboim A."/>
            <person name="Duke M.V."/>
            <person name="Gong L."/>
            <person name="Grimwood J."/>
            <person name="Grover C."/>
            <person name="Grupp K."/>
            <person name="Hu G."/>
            <person name="Lee T.H."/>
            <person name="Li J."/>
            <person name="Lin L."/>
            <person name="Liu T."/>
            <person name="Marler B.S."/>
            <person name="Page J.T."/>
            <person name="Roberts A.W."/>
            <person name="Romanel E."/>
            <person name="Sanders W.S."/>
            <person name="Szadkowski E."/>
            <person name="Tan X."/>
            <person name="Tang H."/>
            <person name="Xu C."/>
            <person name="Wang J."/>
            <person name="Wang Z."/>
            <person name="Zhang D."/>
            <person name="Zhang L."/>
            <person name="Ashrafi H."/>
            <person name="Bedon F."/>
            <person name="Bowers J.E."/>
            <person name="Brubaker C.L."/>
            <person name="Chee P.W."/>
            <person name="Das S."/>
            <person name="Gingle A.R."/>
            <person name="Haigler C.H."/>
            <person name="Harker D."/>
            <person name="Hoffmann L.V."/>
            <person name="Hovav R."/>
            <person name="Jones D.C."/>
            <person name="Lemke C."/>
            <person name="Mansoor S."/>
            <person name="ur Rahman M."/>
            <person name="Rainville L.N."/>
            <person name="Rambani A."/>
            <person name="Reddy U.K."/>
            <person name="Rong J.K."/>
            <person name="Saranga Y."/>
            <person name="Scheffler B.E."/>
            <person name="Scheffler J.A."/>
            <person name="Stelly D.M."/>
            <person name="Triplett B.A."/>
            <person name="Van Deynze A."/>
            <person name="Vaslin M.F."/>
            <person name="Waghmare V.N."/>
            <person name="Walford S.A."/>
            <person name="Wright R.J."/>
            <person name="Zaki E.A."/>
            <person name="Zhang T."/>
            <person name="Dennis E.S."/>
            <person name="Mayer K.F."/>
            <person name="Peterson D.G."/>
            <person name="Rokhsar D.S."/>
            <person name="Wang X."/>
            <person name="Schmutz J."/>
        </authorList>
    </citation>
    <scope>NUCLEOTIDE SEQUENCE [LARGE SCALE GENOMIC DNA]</scope>
</reference>
<evidence type="ECO:0000313" key="17">
    <source>
        <dbReference type="Proteomes" id="UP000032304"/>
    </source>
</evidence>
<dbReference type="Proteomes" id="UP000593578">
    <property type="component" value="Unassembled WGS sequence"/>
</dbReference>
<gene>
    <name evidence="15" type="ORF">B456_012G030900</name>
    <name evidence="16" type="ORF">Gorai_004046</name>
</gene>
<evidence type="ECO:0000256" key="3">
    <source>
        <dbReference type="ARBA" id="ARBA00012483"/>
    </source>
</evidence>
<dbReference type="SMART" id="SM00184">
    <property type="entry name" value="RING"/>
    <property type="match status" value="1"/>
</dbReference>
<evidence type="ECO:0000256" key="6">
    <source>
        <dbReference type="ARBA" id="ARBA00022723"/>
    </source>
</evidence>
<dbReference type="PANTHER" id="PTHR46905:SF7">
    <property type="entry name" value="RING-H2 FINGER PROTEIN ATL78"/>
    <property type="match status" value="1"/>
</dbReference>
<keyword evidence="5 13" id="KW-0812">Transmembrane</keyword>
<dbReference type="GO" id="GO:0061630">
    <property type="term" value="F:ubiquitin protein ligase activity"/>
    <property type="evidence" value="ECO:0007669"/>
    <property type="project" value="UniProtKB-EC"/>
</dbReference>
<keyword evidence="8" id="KW-0862">Zinc</keyword>
<dbReference type="FunFam" id="3.30.40.10:FF:000632">
    <property type="entry name" value="RING-H2 finger protein ATL73"/>
    <property type="match status" value="1"/>
</dbReference>
<dbReference type="AlphaFoldDB" id="A0A0D2V750"/>
<evidence type="ECO:0000256" key="9">
    <source>
        <dbReference type="ARBA" id="ARBA00022989"/>
    </source>
</evidence>
<evidence type="ECO:0000256" key="11">
    <source>
        <dbReference type="ARBA" id="ARBA00024209"/>
    </source>
</evidence>
<comment type="catalytic activity">
    <reaction evidence="1">
        <text>S-ubiquitinyl-[E2 ubiquitin-conjugating enzyme]-L-cysteine + [acceptor protein]-L-lysine = [E2 ubiquitin-conjugating enzyme]-L-cysteine + N(6)-ubiquitinyl-[acceptor protein]-L-lysine.</text>
        <dbReference type="EC" id="2.3.2.27"/>
    </reaction>
</comment>
<dbReference type="InterPro" id="IPR013083">
    <property type="entry name" value="Znf_RING/FYVE/PHD"/>
</dbReference>
<dbReference type="PANTHER" id="PTHR46905">
    <property type="entry name" value="RING-H2 FINGER PROTEIN ATL78"/>
    <property type="match status" value="1"/>
</dbReference>
<dbReference type="Proteomes" id="UP000032304">
    <property type="component" value="Chromosome 12"/>
</dbReference>
<keyword evidence="17" id="KW-1185">Reference proteome</keyword>
<dbReference type="EMBL" id="JABEZZ010000012">
    <property type="protein sequence ID" value="MBA0600852.1"/>
    <property type="molecule type" value="Genomic_DNA"/>
</dbReference>
<evidence type="ECO:0000256" key="7">
    <source>
        <dbReference type="ARBA" id="ARBA00022786"/>
    </source>
</evidence>
<evidence type="ECO:0000313" key="16">
    <source>
        <dbReference type="EMBL" id="MBA0600852.1"/>
    </source>
</evidence>
<dbReference type="EMBL" id="CM001751">
    <property type="protein sequence ID" value="KJB78366.1"/>
    <property type="molecule type" value="Genomic_DNA"/>
</dbReference>
<reference evidence="16" key="3">
    <citation type="submission" date="2020-04" db="EMBL/GenBank/DDBJ databases">
        <authorList>
            <person name="Grover C.E."/>
            <person name="Arick M.A. II"/>
            <person name="Thrash A."/>
            <person name="Conover J.L."/>
            <person name="Sanders W.S."/>
            <person name="Peterson D.G."/>
            <person name="Scheffler J.A."/>
            <person name="Scheffler B.E."/>
            <person name="Wendel J.F."/>
        </authorList>
    </citation>
    <scope>NUCLEOTIDE SEQUENCE</scope>
    <source>
        <strain evidence="16">8</strain>
        <tissue evidence="16">Leaf</tissue>
    </source>
</reference>
<accession>A0A0D2V750</accession>
<feature type="domain" description="RING-type" evidence="14">
    <location>
        <begin position="123"/>
        <end position="165"/>
    </location>
</feature>
<dbReference type="UniPathway" id="UPA00143"/>
<sequence>MSIAFTTQFIQDFVGEFHSRRLLLPNPENHHNSSHPYTTANITFDGNLVVMVLWFLLCALICSLGVKSIIKCTSRCLCLLTSESGGSSTTALANTGVKPKALNTFPTVNYSDELKLSGLDSECVICLSDFAPGDRVRLLPKCNHGFHVRCIDKWLSSHSSCPKCRHCLIETCQKIVGCREASSPEPPSSLQQTILTIRPIAPESFIHSYRSISLA</sequence>
<protein>
    <recommendedName>
        <fullName evidence="3">RING-type E3 ubiquitin transferase</fullName>
        <ecNumber evidence="3">2.3.2.27</ecNumber>
    </recommendedName>
</protein>
<keyword evidence="7" id="KW-0833">Ubl conjugation pathway</keyword>
<evidence type="ECO:0000256" key="4">
    <source>
        <dbReference type="ARBA" id="ARBA00022679"/>
    </source>
</evidence>